<name>B3E1C6_METI4</name>
<organism evidence="1 2">
    <name type="scientific">Methylacidiphilum infernorum (isolate V4)</name>
    <name type="common">Methylokorus infernorum (strain V4)</name>
    <dbReference type="NCBI Taxonomy" id="481448"/>
    <lineage>
        <taxon>Bacteria</taxon>
        <taxon>Pseudomonadati</taxon>
        <taxon>Verrucomicrobiota</taxon>
        <taxon>Methylacidiphilae</taxon>
        <taxon>Methylacidiphilales</taxon>
        <taxon>Methylacidiphilaceae</taxon>
        <taxon>Methylacidiphilum (ex Ratnadevi et al. 2023)</taxon>
    </lineage>
</organism>
<evidence type="ECO:0000313" key="2">
    <source>
        <dbReference type="Proteomes" id="UP000009149"/>
    </source>
</evidence>
<dbReference type="AlphaFoldDB" id="B3E1C6"/>
<protein>
    <submittedName>
        <fullName evidence="1">Uncharacterized protein</fullName>
    </submittedName>
</protein>
<evidence type="ECO:0000313" key="1">
    <source>
        <dbReference type="EMBL" id="ACD82922.1"/>
    </source>
</evidence>
<dbReference type="KEGG" id="min:Minf_0867"/>
<dbReference type="HOGENOM" id="CLU_2369606_0_0_0"/>
<dbReference type="Proteomes" id="UP000009149">
    <property type="component" value="Chromosome"/>
</dbReference>
<dbReference type="EMBL" id="CP000975">
    <property type="protein sequence ID" value="ACD82922.1"/>
    <property type="molecule type" value="Genomic_DNA"/>
</dbReference>
<sequence length="95" mass="10659">MLVKDIFLRYWQPRNESSRILQNWGEVLNPGIEFPIVLAFMEESPRRLPWSNLVELGASPKEFPRGQLFCSYRPAVVSGNGACCPHAAASLHSSS</sequence>
<gene>
    <name evidence="1" type="ordered locus">Minf_0867</name>
</gene>
<accession>B3E1C6</accession>
<proteinExistence type="predicted"/>
<reference evidence="1 2" key="1">
    <citation type="journal article" date="2008" name="Biol. Direct">
        <title>Complete genome sequence of the extremely acidophilic methanotroph isolate V4, Methylacidiphilum infernorum, a representative of the bacterial phylum Verrucomicrobia.</title>
        <authorList>
            <person name="Hou S."/>
            <person name="Makarova K.S."/>
            <person name="Saw J.H."/>
            <person name="Senin P."/>
            <person name="Ly B.V."/>
            <person name="Zhou Z."/>
            <person name="Ren Y."/>
            <person name="Wang J."/>
            <person name="Galperin M.Y."/>
            <person name="Omelchenko M.V."/>
            <person name="Wolf Y.I."/>
            <person name="Yutin N."/>
            <person name="Koonin E.V."/>
            <person name="Stott M.B."/>
            <person name="Mountain B.W."/>
            <person name="Crowe M.A."/>
            <person name="Smirnova A.V."/>
            <person name="Dunfield P.F."/>
            <person name="Feng L."/>
            <person name="Wang L."/>
            <person name="Alam M."/>
        </authorList>
    </citation>
    <scope>NUCLEOTIDE SEQUENCE [LARGE SCALE GENOMIC DNA]</scope>
    <source>
        <strain evidence="2">Isolate V4</strain>
    </source>
</reference>